<feature type="transmembrane region" description="Helical" evidence="4">
    <location>
        <begin position="12"/>
        <end position="31"/>
    </location>
</feature>
<name>A0A6A7Y5P8_9HYPH</name>
<dbReference type="PROSITE" id="PS50885">
    <property type="entry name" value="HAMP"/>
    <property type="match status" value="1"/>
</dbReference>
<comment type="similarity">
    <text evidence="2">Belongs to the methyl-accepting chemotaxis (MCP) protein family.</text>
</comment>
<comment type="caution">
    <text evidence="7">The sequence shown here is derived from an EMBL/GenBank/DDBJ whole genome shotgun (WGS) entry which is preliminary data.</text>
</comment>
<dbReference type="InterPro" id="IPR004090">
    <property type="entry name" value="Chemotax_Me-accpt_rcpt"/>
</dbReference>
<dbReference type="PROSITE" id="PS50111">
    <property type="entry name" value="CHEMOTAXIS_TRANSDUC_2"/>
    <property type="match status" value="1"/>
</dbReference>
<sequence length="561" mass="58695">MRLKNLPILGKILLIVVIMGAVAAAIAVLGWQESLLQRATMTQLSASETTTRQAMELRTDIVAISRVTYQLALTPENASDLSDDVTKLKKQMLGRLPALQASADDSQSALLGEVQRALTNYFSTIDDMVTLVQSPAGALRAAALVGLDNCLDAQKVATAKVNAYATYTQEHMKRLEADAAEEADRSVLLQAAAAAGAIVAGLLLSFVIARWGIVRPIRRLTVAMGQLAGGDVEAVLPDGRRKDELGRMIKAVEVFRQGLIERNALEAEAKATAEANTRERKRLMSEIAAAFEAAVLQYVNAQSSAATELEATANAMSATASRTSGETRELAGSATQTAVSVESVAGATEQLAASASEIGQRIAEASVLAAEAVHQVSETDADVQRLAGDAQRIGDVVKLISDIAAQTNLLALNATIEAARAGEAGRGFAVVATEVKQLASQTATATGDISSQIAQLQGAAGNVVAKIQTIGEAIKRMHGAATAVAAAAEEQLAATQNIARNVREAALETEQVSTRIEVVDRNASETGSGAAQVLSAVQDISRTATALEVEVRHFLEDVRAA</sequence>
<dbReference type="GO" id="GO:0007165">
    <property type="term" value="P:signal transduction"/>
    <property type="evidence" value="ECO:0007669"/>
    <property type="project" value="UniProtKB-KW"/>
</dbReference>
<keyword evidence="4" id="KW-0812">Transmembrane</keyword>
<dbReference type="InterPro" id="IPR004089">
    <property type="entry name" value="MCPsignal_dom"/>
</dbReference>
<organism evidence="7 8">
    <name type="scientific">Segnochrobactrum spirostomi</name>
    <dbReference type="NCBI Taxonomy" id="2608987"/>
    <lineage>
        <taxon>Bacteria</taxon>
        <taxon>Pseudomonadati</taxon>
        <taxon>Pseudomonadota</taxon>
        <taxon>Alphaproteobacteria</taxon>
        <taxon>Hyphomicrobiales</taxon>
        <taxon>Segnochrobactraceae</taxon>
        <taxon>Segnochrobactrum</taxon>
    </lineage>
</organism>
<dbReference type="GO" id="GO:0016020">
    <property type="term" value="C:membrane"/>
    <property type="evidence" value="ECO:0007669"/>
    <property type="project" value="InterPro"/>
</dbReference>
<dbReference type="PRINTS" id="PR00260">
    <property type="entry name" value="CHEMTRNSDUCR"/>
</dbReference>
<evidence type="ECO:0000256" key="4">
    <source>
        <dbReference type="SAM" id="Phobius"/>
    </source>
</evidence>
<gene>
    <name evidence="7" type="ORF">F0357_12685</name>
</gene>
<dbReference type="SUPFAM" id="SSF58104">
    <property type="entry name" value="Methyl-accepting chemotaxis protein (MCP) signaling domain"/>
    <property type="match status" value="1"/>
</dbReference>
<dbReference type="InterPro" id="IPR003660">
    <property type="entry name" value="HAMP_dom"/>
</dbReference>
<dbReference type="GO" id="GO:0006935">
    <property type="term" value="P:chemotaxis"/>
    <property type="evidence" value="ECO:0007669"/>
    <property type="project" value="InterPro"/>
</dbReference>
<dbReference type="Pfam" id="PF00672">
    <property type="entry name" value="HAMP"/>
    <property type="match status" value="1"/>
</dbReference>
<evidence type="ECO:0000259" key="6">
    <source>
        <dbReference type="PROSITE" id="PS50885"/>
    </source>
</evidence>
<feature type="transmembrane region" description="Helical" evidence="4">
    <location>
        <begin position="187"/>
        <end position="209"/>
    </location>
</feature>
<dbReference type="Pfam" id="PF00015">
    <property type="entry name" value="MCPsignal"/>
    <property type="match status" value="1"/>
</dbReference>
<dbReference type="CDD" id="cd06225">
    <property type="entry name" value="HAMP"/>
    <property type="match status" value="1"/>
</dbReference>
<protein>
    <submittedName>
        <fullName evidence="7">HAMP domain-containing protein</fullName>
    </submittedName>
</protein>
<keyword evidence="8" id="KW-1185">Reference proteome</keyword>
<evidence type="ECO:0000256" key="3">
    <source>
        <dbReference type="PROSITE-ProRule" id="PRU00284"/>
    </source>
</evidence>
<dbReference type="PANTHER" id="PTHR32089:SF112">
    <property type="entry name" value="LYSOZYME-LIKE PROTEIN-RELATED"/>
    <property type="match status" value="1"/>
</dbReference>
<accession>A0A6A7Y5P8</accession>
<evidence type="ECO:0000256" key="1">
    <source>
        <dbReference type="ARBA" id="ARBA00023224"/>
    </source>
</evidence>
<dbReference type="RefSeq" id="WP_153482135.1">
    <property type="nucleotide sequence ID" value="NZ_VWNA01000001.1"/>
</dbReference>
<dbReference type="SMART" id="SM00283">
    <property type="entry name" value="MA"/>
    <property type="match status" value="1"/>
</dbReference>
<dbReference type="Proteomes" id="UP000332515">
    <property type="component" value="Unassembled WGS sequence"/>
</dbReference>
<evidence type="ECO:0000313" key="8">
    <source>
        <dbReference type="Proteomes" id="UP000332515"/>
    </source>
</evidence>
<dbReference type="GO" id="GO:0004888">
    <property type="term" value="F:transmembrane signaling receptor activity"/>
    <property type="evidence" value="ECO:0007669"/>
    <property type="project" value="InterPro"/>
</dbReference>
<keyword evidence="4" id="KW-0472">Membrane</keyword>
<feature type="domain" description="HAMP" evidence="6">
    <location>
        <begin position="211"/>
        <end position="264"/>
    </location>
</feature>
<dbReference type="SMART" id="SM00304">
    <property type="entry name" value="HAMP"/>
    <property type="match status" value="1"/>
</dbReference>
<proteinExistence type="inferred from homology"/>
<evidence type="ECO:0000259" key="5">
    <source>
        <dbReference type="PROSITE" id="PS50111"/>
    </source>
</evidence>
<keyword evidence="4" id="KW-1133">Transmembrane helix</keyword>
<dbReference type="PANTHER" id="PTHR32089">
    <property type="entry name" value="METHYL-ACCEPTING CHEMOTAXIS PROTEIN MCPB"/>
    <property type="match status" value="1"/>
</dbReference>
<dbReference type="EMBL" id="VWNA01000001">
    <property type="protein sequence ID" value="MQT13478.1"/>
    <property type="molecule type" value="Genomic_DNA"/>
</dbReference>
<dbReference type="Gene3D" id="6.10.340.10">
    <property type="match status" value="1"/>
</dbReference>
<reference evidence="7 8" key="1">
    <citation type="submission" date="2019-09" db="EMBL/GenBank/DDBJ databases">
        <title>Segnochrobactrum spirostomi gen. nov., sp. nov., isolated from the ciliate Spirostomum cf. yagiui and description of a novel family, Segnochrobactraceae fam. nov. within the order Rhizobiales of the class Alphaproteobacteria.</title>
        <authorList>
            <person name="Akter S."/>
            <person name="Shazib S.U.A."/>
            <person name="Shin M.K."/>
        </authorList>
    </citation>
    <scope>NUCLEOTIDE SEQUENCE [LARGE SCALE GENOMIC DNA]</scope>
    <source>
        <strain evidence="7 8">Sp-1</strain>
    </source>
</reference>
<dbReference type="Gene3D" id="1.10.287.950">
    <property type="entry name" value="Methyl-accepting chemotaxis protein"/>
    <property type="match status" value="1"/>
</dbReference>
<feature type="domain" description="Methyl-accepting transducer" evidence="5">
    <location>
        <begin position="305"/>
        <end position="541"/>
    </location>
</feature>
<evidence type="ECO:0000256" key="2">
    <source>
        <dbReference type="ARBA" id="ARBA00029447"/>
    </source>
</evidence>
<evidence type="ECO:0000313" key="7">
    <source>
        <dbReference type="EMBL" id="MQT13478.1"/>
    </source>
</evidence>
<keyword evidence="1 3" id="KW-0807">Transducer</keyword>
<dbReference type="AlphaFoldDB" id="A0A6A7Y5P8"/>